<dbReference type="InterPro" id="IPR012334">
    <property type="entry name" value="Pectin_lyas_fold"/>
</dbReference>
<dbReference type="EMBL" id="CP049806">
    <property type="protein sequence ID" value="QIT17297.1"/>
    <property type="molecule type" value="Genomic_DNA"/>
</dbReference>
<name>A0A6H0FSF4_ACIPI</name>
<dbReference type="Gene3D" id="2.160.20.10">
    <property type="entry name" value="Single-stranded right-handed beta-helix, Pectin lyase-like"/>
    <property type="match status" value="1"/>
</dbReference>
<dbReference type="SUPFAM" id="SSF51126">
    <property type="entry name" value="Pectin lyase-like"/>
    <property type="match status" value="1"/>
</dbReference>
<organism evidence="1 2">
    <name type="scientific">Acinetobacter pittii</name>
    <name type="common">Acinetobacter genomosp. 3</name>
    <dbReference type="NCBI Taxonomy" id="48296"/>
    <lineage>
        <taxon>Bacteria</taxon>
        <taxon>Pseudomonadati</taxon>
        <taxon>Pseudomonadota</taxon>
        <taxon>Gammaproteobacteria</taxon>
        <taxon>Moraxellales</taxon>
        <taxon>Moraxellaceae</taxon>
        <taxon>Acinetobacter</taxon>
        <taxon>Acinetobacter calcoaceticus/baumannii complex</taxon>
    </lineage>
</organism>
<protein>
    <submittedName>
        <fullName evidence="1">Uncharacterized protein</fullName>
    </submittedName>
</protein>
<evidence type="ECO:0000313" key="2">
    <source>
        <dbReference type="Proteomes" id="UP000501692"/>
    </source>
</evidence>
<dbReference type="InterPro" id="IPR011050">
    <property type="entry name" value="Pectin_lyase_fold/virulence"/>
</dbReference>
<dbReference type="AlphaFoldDB" id="A0A6H0FSF4"/>
<proteinExistence type="predicted"/>
<gene>
    <name evidence="1" type="ORF">G8E09_05980</name>
</gene>
<dbReference type="RefSeq" id="WP_167563278.1">
    <property type="nucleotide sequence ID" value="NZ_CP049806.1"/>
</dbReference>
<dbReference type="Proteomes" id="UP000501692">
    <property type="component" value="Chromosome"/>
</dbReference>
<reference evidence="1 2" key="1">
    <citation type="submission" date="2020-03" db="EMBL/GenBank/DDBJ databases">
        <authorList>
            <person name="Zhang L."/>
            <person name="Han X."/>
            <person name="Chen Y."/>
            <person name="Yu Y."/>
        </authorList>
    </citation>
    <scope>NUCLEOTIDE SEQUENCE [LARGE SCALE GENOMIC DNA]</scope>
    <source>
        <strain evidence="1 2">A1254</strain>
    </source>
</reference>
<accession>A0A6H0FSF4</accession>
<evidence type="ECO:0000313" key="1">
    <source>
        <dbReference type="EMBL" id="QIT17297.1"/>
    </source>
</evidence>
<sequence length="90" mass="9997">MGTGIYIQGGRHVSIKDVTSNNCSTAVHIVDADELEVNGLYTKECHKGLQLDNCWDAALTNLDIQTKNNDGNFKEKLLSCLIRSLINEKF</sequence>